<name>T1I193_RHOPR</name>
<evidence type="ECO:0000313" key="2">
    <source>
        <dbReference type="Proteomes" id="UP000015103"/>
    </source>
</evidence>
<keyword evidence="2" id="KW-1185">Reference proteome</keyword>
<dbReference type="HOGENOM" id="CLU_757187_0_0_1"/>
<dbReference type="Proteomes" id="UP000015103">
    <property type="component" value="Unassembled WGS sequence"/>
</dbReference>
<dbReference type="EnsemblMetazoa" id="RPRC010063-RA">
    <property type="protein sequence ID" value="RPRC010063-PA"/>
    <property type="gene ID" value="RPRC010063"/>
</dbReference>
<accession>T1I193</accession>
<dbReference type="EMBL" id="ACPB03016559">
    <property type="status" value="NOT_ANNOTATED_CDS"/>
    <property type="molecule type" value="Genomic_DNA"/>
</dbReference>
<organism evidence="1 2">
    <name type="scientific">Rhodnius prolixus</name>
    <name type="common">Triatomid bug</name>
    <dbReference type="NCBI Taxonomy" id="13249"/>
    <lineage>
        <taxon>Eukaryota</taxon>
        <taxon>Metazoa</taxon>
        <taxon>Ecdysozoa</taxon>
        <taxon>Arthropoda</taxon>
        <taxon>Hexapoda</taxon>
        <taxon>Insecta</taxon>
        <taxon>Pterygota</taxon>
        <taxon>Neoptera</taxon>
        <taxon>Paraneoptera</taxon>
        <taxon>Hemiptera</taxon>
        <taxon>Heteroptera</taxon>
        <taxon>Panheteroptera</taxon>
        <taxon>Cimicomorpha</taxon>
        <taxon>Reduviidae</taxon>
        <taxon>Triatominae</taxon>
        <taxon>Rhodnius</taxon>
    </lineage>
</organism>
<evidence type="ECO:0000313" key="1">
    <source>
        <dbReference type="EnsemblMetazoa" id="RPRC010063-PA"/>
    </source>
</evidence>
<proteinExistence type="predicted"/>
<reference evidence="1" key="1">
    <citation type="submission" date="2015-05" db="UniProtKB">
        <authorList>
            <consortium name="EnsemblMetazoa"/>
        </authorList>
    </citation>
    <scope>IDENTIFICATION</scope>
</reference>
<dbReference type="InParanoid" id="T1I193"/>
<dbReference type="VEuPathDB" id="VectorBase:RPRC010063"/>
<protein>
    <submittedName>
        <fullName evidence="1">Uncharacterized protein</fullName>
    </submittedName>
</protein>
<dbReference type="AlphaFoldDB" id="T1I193"/>
<sequence>MALPNCLCKLKHFTFYLRDLILERAEWNKEQDINWPVLHDLIAITTMSCLKNEGFKFLKKGVFGWAKHDKNVSLCKFRTTNGKILIISRLNGFIKFMVLFMITCFDGEVLIRAQIHFIDDDDLEFYEMKAEEKVAASIHFAPCGGFYLGLPVHLQYDVPKLLKSVYNVINPVREYITQNWQFNRFTEYIKYLPLILSETVFGKHDDQAVDDINEEGSYKISHTNTEKLFFLSPEMSDAQVKSKLIIYHYRDDESMNFLLKNCKSINRKDNQININHRNKIKRKSIENINEMEENKSIHATKTLPSVEDSEAMDEATIKNNSSIFSSFHLDESYDQIQTNQQTIKSYFKPQIIYLYDDSYQPTDQRL</sequence>